<dbReference type="EMBL" id="CAXAMM010011126">
    <property type="protein sequence ID" value="CAK9025360.1"/>
    <property type="molecule type" value="Genomic_DNA"/>
</dbReference>
<dbReference type="Proteomes" id="UP001642464">
    <property type="component" value="Unassembled WGS sequence"/>
</dbReference>
<protein>
    <submittedName>
        <fullName evidence="3">Uncharacterized protein</fullName>
    </submittedName>
</protein>
<evidence type="ECO:0000313" key="4">
    <source>
        <dbReference type="Proteomes" id="UP001642464"/>
    </source>
</evidence>
<name>A0ABP0KF89_9DINO</name>
<proteinExistence type="predicted"/>
<comment type="caution">
    <text evidence="3">The sequence shown here is derived from an EMBL/GenBank/DDBJ whole genome shotgun (WGS) entry which is preliminary data.</text>
</comment>
<keyword evidence="4" id="KW-1185">Reference proteome</keyword>
<evidence type="ECO:0000313" key="2">
    <source>
        <dbReference type="EMBL" id="CAK9025360.1"/>
    </source>
</evidence>
<reference evidence="3 4" key="1">
    <citation type="submission" date="2024-02" db="EMBL/GenBank/DDBJ databases">
        <authorList>
            <person name="Chen Y."/>
            <person name="Shah S."/>
            <person name="Dougan E. K."/>
            <person name="Thang M."/>
            <person name="Chan C."/>
        </authorList>
    </citation>
    <scope>NUCLEOTIDE SEQUENCE [LARGE SCALE GENOMIC DNA]</scope>
</reference>
<accession>A0ABP0KF89</accession>
<dbReference type="EMBL" id="CAXAMM010011192">
    <property type="protein sequence ID" value="CAK9025482.1"/>
    <property type="molecule type" value="Genomic_DNA"/>
</dbReference>
<gene>
    <name evidence="2" type="ORF">SCF082_LOCUS17055</name>
    <name evidence="3" type="ORF">SCF082_LOCUS17106</name>
</gene>
<evidence type="ECO:0000256" key="1">
    <source>
        <dbReference type="SAM" id="MobiDB-lite"/>
    </source>
</evidence>
<evidence type="ECO:0000313" key="3">
    <source>
        <dbReference type="EMBL" id="CAK9025482.1"/>
    </source>
</evidence>
<sequence>MSYHLKQHPDLQEQYQLCKGHQEKRIFFYDVYLLDPSVSEKAVLKKGTEDTNDIEDVVDDWMTAEEIADHKGIKPHSGNYEQKCLACVKGLPERDNEDTNLARQYKYCASKKSKQVIKKRRLEVQEEVKDVTSEDFAAMRTAMAAGPAQKMATSGGKGGKPDTPKPKEPEVVAYKHQAKKLKQQVTCIGSECHSLDVLVTSIEGQPDSEMKPVALKQLKALKEQMEKKKAEFLESKWLFPRKLRRMRLRKRLAKSVNW</sequence>
<feature type="region of interest" description="Disordered" evidence="1">
    <location>
        <begin position="145"/>
        <end position="166"/>
    </location>
</feature>
<organism evidence="3 4">
    <name type="scientific">Durusdinium trenchii</name>
    <dbReference type="NCBI Taxonomy" id="1381693"/>
    <lineage>
        <taxon>Eukaryota</taxon>
        <taxon>Sar</taxon>
        <taxon>Alveolata</taxon>
        <taxon>Dinophyceae</taxon>
        <taxon>Suessiales</taxon>
        <taxon>Symbiodiniaceae</taxon>
        <taxon>Durusdinium</taxon>
    </lineage>
</organism>